<organism evidence="4">
    <name type="scientific">mine drainage metagenome</name>
    <dbReference type="NCBI Taxonomy" id="410659"/>
    <lineage>
        <taxon>unclassified sequences</taxon>
        <taxon>metagenomes</taxon>
        <taxon>ecological metagenomes</taxon>
    </lineage>
</organism>
<evidence type="ECO:0000259" key="3">
    <source>
        <dbReference type="Pfam" id="PF02230"/>
    </source>
</evidence>
<dbReference type="PANTHER" id="PTHR10655">
    <property type="entry name" value="LYSOPHOSPHOLIPASE-RELATED"/>
    <property type="match status" value="1"/>
</dbReference>
<proteinExistence type="inferred from homology"/>
<comment type="caution">
    <text evidence="4">The sequence shown here is derived from an EMBL/GenBank/DDBJ whole genome shotgun (WGS) entry which is preliminary data.</text>
</comment>
<sequence>MASMEPSLDALEIITGTVPDASVIWLHGLGADGHDFADVVNALKLPVPLRFVLPHAPLRAITINGGYRMPAWYDVLSTEIAARQDAPGIRASQQLLESFIARERQRGIAARRILLAGFSQGGAIALHSGLRHADRLGGIIALSTYLPLMATLDAEQSAANAGLPIFMGHGRQDTMIPIDTARASRDFLLARDYAVSWHEYAMPHSVCADEIADIRDFIVQALSQ</sequence>
<accession>A0A1J5R299</accession>
<name>A0A1J5R299_9ZZZZ</name>
<evidence type="ECO:0000313" key="4">
    <source>
        <dbReference type="EMBL" id="OIQ82285.1"/>
    </source>
</evidence>
<keyword evidence="2 4" id="KW-0378">Hydrolase</keyword>
<dbReference type="AlphaFoldDB" id="A0A1J5R299"/>
<dbReference type="SUPFAM" id="SSF53474">
    <property type="entry name" value="alpha/beta-Hydrolases"/>
    <property type="match status" value="1"/>
</dbReference>
<dbReference type="Pfam" id="PF02230">
    <property type="entry name" value="Abhydrolase_2"/>
    <property type="match status" value="1"/>
</dbReference>
<dbReference type="InterPro" id="IPR003140">
    <property type="entry name" value="PLipase/COase/thioEstase"/>
</dbReference>
<dbReference type="Gene3D" id="3.40.50.1820">
    <property type="entry name" value="alpha/beta hydrolase"/>
    <property type="match status" value="1"/>
</dbReference>
<dbReference type="PANTHER" id="PTHR10655:SF17">
    <property type="entry name" value="LYSOPHOSPHOLIPASE-LIKE PROTEIN 1"/>
    <property type="match status" value="1"/>
</dbReference>
<dbReference type="InterPro" id="IPR029058">
    <property type="entry name" value="AB_hydrolase_fold"/>
</dbReference>
<reference evidence="4" key="1">
    <citation type="submission" date="2016-10" db="EMBL/GenBank/DDBJ databases">
        <title>Sequence of Gallionella enrichment culture.</title>
        <authorList>
            <person name="Poehlein A."/>
            <person name="Muehling M."/>
            <person name="Daniel R."/>
        </authorList>
    </citation>
    <scope>NUCLEOTIDE SEQUENCE</scope>
</reference>
<feature type="domain" description="Phospholipase/carboxylesterase/thioesterase" evidence="3">
    <location>
        <begin position="19"/>
        <end position="219"/>
    </location>
</feature>
<comment type="similarity">
    <text evidence="1">Belongs to the AB hydrolase superfamily. AB hydrolase 2 family.</text>
</comment>
<protein>
    <submittedName>
        <fullName evidence="4">Carboxylesterase 2</fullName>
        <ecNumber evidence="4">3.1.1.1</ecNumber>
    </submittedName>
</protein>
<dbReference type="EC" id="3.1.1.1" evidence="4"/>
<dbReference type="InterPro" id="IPR050565">
    <property type="entry name" value="LYPA1-2/EST-like"/>
</dbReference>
<dbReference type="EMBL" id="MLJW01000821">
    <property type="protein sequence ID" value="OIQ82285.1"/>
    <property type="molecule type" value="Genomic_DNA"/>
</dbReference>
<evidence type="ECO:0000256" key="1">
    <source>
        <dbReference type="ARBA" id="ARBA00006499"/>
    </source>
</evidence>
<dbReference type="GO" id="GO:0106435">
    <property type="term" value="F:carboxylesterase activity"/>
    <property type="evidence" value="ECO:0007669"/>
    <property type="project" value="UniProtKB-EC"/>
</dbReference>
<gene>
    <name evidence="4" type="primary">estB_6</name>
    <name evidence="4" type="ORF">GALL_359260</name>
</gene>
<evidence type="ECO:0000256" key="2">
    <source>
        <dbReference type="ARBA" id="ARBA00022801"/>
    </source>
</evidence>